<dbReference type="EMBL" id="CAJVQC010018271">
    <property type="protein sequence ID" value="CAG8692099.1"/>
    <property type="molecule type" value="Genomic_DNA"/>
</dbReference>
<protein>
    <submittedName>
        <fullName evidence="1">32903_t:CDS:1</fullName>
    </submittedName>
</protein>
<feature type="non-terminal residue" evidence="1">
    <location>
        <position position="76"/>
    </location>
</feature>
<keyword evidence="2" id="KW-1185">Reference proteome</keyword>
<evidence type="ECO:0000313" key="1">
    <source>
        <dbReference type="EMBL" id="CAG8692099.1"/>
    </source>
</evidence>
<comment type="caution">
    <text evidence="1">The sequence shown here is derived from an EMBL/GenBank/DDBJ whole genome shotgun (WGS) entry which is preliminary data.</text>
</comment>
<accession>A0ACA9P7Q4</accession>
<evidence type="ECO:0000313" key="2">
    <source>
        <dbReference type="Proteomes" id="UP000789920"/>
    </source>
</evidence>
<organism evidence="1 2">
    <name type="scientific">Racocetra persica</name>
    <dbReference type="NCBI Taxonomy" id="160502"/>
    <lineage>
        <taxon>Eukaryota</taxon>
        <taxon>Fungi</taxon>
        <taxon>Fungi incertae sedis</taxon>
        <taxon>Mucoromycota</taxon>
        <taxon>Glomeromycotina</taxon>
        <taxon>Glomeromycetes</taxon>
        <taxon>Diversisporales</taxon>
        <taxon>Gigasporaceae</taxon>
        <taxon>Racocetra</taxon>
    </lineage>
</organism>
<name>A0ACA9P7Q4_9GLOM</name>
<dbReference type="Proteomes" id="UP000789920">
    <property type="component" value="Unassembled WGS sequence"/>
</dbReference>
<sequence>MKEIKESIILNELKKYVELLDEHYLTLENKKAEGEDDNKLLLKVIKNVKKLIVRKSNQLTSLKEEESHDVAEFKKL</sequence>
<reference evidence="1" key="1">
    <citation type="submission" date="2021-06" db="EMBL/GenBank/DDBJ databases">
        <authorList>
            <person name="Kallberg Y."/>
            <person name="Tangrot J."/>
            <person name="Rosling A."/>
        </authorList>
    </citation>
    <scope>NUCLEOTIDE SEQUENCE</scope>
    <source>
        <strain evidence="1">MA461A</strain>
    </source>
</reference>
<proteinExistence type="predicted"/>
<gene>
    <name evidence="1" type="ORF">RPERSI_LOCUS9604</name>
</gene>